<dbReference type="KEGG" id="dfl:DFE_2124"/>
<accession>A0A2Z6B093</accession>
<sequence length="144" mass="16223">MTMTIYIYLILGLVLLASPVLYIRMTKAYGDEALRLRQEIARIVVMIEDKTAERDRLKEEEDELVRERVSVMSARSGAPSLGGDDFETPEDFLLTSKIISQADLDKAEKFKDDSQSPYDLGEILVMMDVITSAELSLAKSKVRS</sequence>
<name>A0A2Z6B093_9BACT</name>
<protein>
    <submittedName>
        <fullName evidence="3">Uncharacterized protein</fullName>
    </submittedName>
</protein>
<organism evidence="3 4">
    <name type="scientific">Desulfovibrio ferrophilus</name>
    <dbReference type="NCBI Taxonomy" id="241368"/>
    <lineage>
        <taxon>Bacteria</taxon>
        <taxon>Pseudomonadati</taxon>
        <taxon>Thermodesulfobacteriota</taxon>
        <taxon>Desulfovibrionia</taxon>
        <taxon>Desulfovibrionales</taxon>
        <taxon>Desulfovibrionaceae</taxon>
        <taxon>Desulfovibrio</taxon>
    </lineage>
</organism>
<evidence type="ECO:0000313" key="3">
    <source>
        <dbReference type="EMBL" id="BBD08850.1"/>
    </source>
</evidence>
<dbReference type="OrthoDB" id="5465086at2"/>
<feature type="coiled-coil region" evidence="1">
    <location>
        <begin position="40"/>
        <end position="67"/>
    </location>
</feature>
<evidence type="ECO:0000313" key="4">
    <source>
        <dbReference type="Proteomes" id="UP000269883"/>
    </source>
</evidence>
<evidence type="ECO:0000256" key="1">
    <source>
        <dbReference type="SAM" id="Coils"/>
    </source>
</evidence>
<reference evidence="3 4" key="1">
    <citation type="journal article" date="2018" name="Sci. Adv.">
        <title>Multi-heme cytochromes provide a pathway for survival in energy-limited environments.</title>
        <authorList>
            <person name="Deng X."/>
            <person name="Dohmae N."/>
            <person name="Nealson K.H."/>
            <person name="Hashimoto K."/>
            <person name="Okamoto A."/>
        </authorList>
    </citation>
    <scope>NUCLEOTIDE SEQUENCE [LARGE SCALE GENOMIC DNA]</scope>
    <source>
        <strain evidence="3 4">IS5</strain>
    </source>
</reference>
<keyword evidence="2" id="KW-0812">Transmembrane</keyword>
<keyword evidence="2" id="KW-0472">Membrane</keyword>
<gene>
    <name evidence="3" type="ORF">DFE_2124</name>
</gene>
<feature type="transmembrane region" description="Helical" evidence="2">
    <location>
        <begin position="6"/>
        <end position="25"/>
    </location>
</feature>
<dbReference type="AlphaFoldDB" id="A0A2Z6B093"/>
<dbReference type="EMBL" id="AP017378">
    <property type="protein sequence ID" value="BBD08850.1"/>
    <property type="molecule type" value="Genomic_DNA"/>
</dbReference>
<keyword evidence="4" id="KW-1185">Reference proteome</keyword>
<evidence type="ECO:0000256" key="2">
    <source>
        <dbReference type="SAM" id="Phobius"/>
    </source>
</evidence>
<keyword evidence="1" id="KW-0175">Coiled coil</keyword>
<dbReference type="RefSeq" id="WP_126379295.1">
    <property type="nucleotide sequence ID" value="NZ_AP017378.1"/>
</dbReference>
<proteinExistence type="predicted"/>
<keyword evidence="2" id="KW-1133">Transmembrane helix</keyword>
<dbReference type="Proteomes" id="UP000269883">
    <property type="component" value="Chromosome"/>
</dbReference>